<keyword evidence="1" id="KW-0732">Signal</keyword>
<protein>
    <submittedName>
        <fullName evidence="2">DUF2780 domain-containing protein</fullName>
    </submittedName>
</protein>
<feature type="chain" id="PRO_5047041815" evidence="1">
    <location>
        <begin position="20"/>
        <end position="189"/>
    </location>
</feature>
<name>A0ABN5PIE0_9VIBR</name>
<feature type="signal peptide" evidence="1">
    <location>
        <begin position="1"/>
        <end position="19"/>
    </location>
</feature>
<keyword evidence="3" id="KW-1185">Reference proteome</keyword>
<organism evidence="2 3">
    <name type="scientific">Vibrio alfacsensis</name>
    <dbReference type="NCBI Taxonomy" id="1074311"/>
    <lineage>
        <taxon>Bacteria</taxon>
        <taxon>Pseudomonadati</taxon>
        <taxon>Pseudomonadota</taxon>
        <taxon>Gammaproteobacteria</taxon>
        <taxon>Vibrionales</taxon>
        <taxon>Vibrionaceae</taxon>
        <taxon>Vibrio</taxon>
    </lineage>
</organism>
<evidence type="ECO:0000313" key="3">
    <source>
        <dbReference type="Proteomes" id="UP000262832"/>
    </source>
</evidence>
<gene>
    <name evidence="2" type="ORF">D1115_13755</name>
</gene>
<sequence>MKTLTLLFTLLILSTPTLAENVVQETERELEKVKQSTENMMKKAEADSDNLMKGTEADTQKAMSSADDLVKGVELEHQNPIADMVGEKLSISTDMAASGSSAMLALAENQLKGDNLSELNKLVPGLSDLTDISLTMGSIDSLDKVKSAFSKSGMDASQIAQFSPIILDYLKQKGASDNLLGSLSSVWSM</sequence>
<dbReference type="RefSeq" id="WP_128811813.1">
    <property type="nucleotide sequence ID" value="NZ_CP032093.1"/>
</dbReference>
<reference evidence="2 3" key="1">
    <citation type="submission" date="2018-08" db="EMBL/GenBank/DDBJ databases">
        <title>Genomic taxonomy of the Vibrionaceae family.</title>
        <authorList>
            <person name="Gomez-Gil B."/>
            <person name="Tanaka M."/>
            <person name="Sawabe T."/>
            <person name="Enciso-Ibarra K."/>
        </authorList>
    </citation>
    <scope>NUCLEOTIDE SEQUENCE [LARGE SCALE GENOMIC DNA]</scope>
    <source>
        <strain evidence="2 3">CAIM 1831</strain>
    </source>
</reference>
<dbReference type="Proteomes" id="UP000262832">
    <property type="component" value="Chromosome I"/>
</dbReference>
<proteinExistence type="predicted"/>
<dbReference type="Pfam" id="PF11075">
    <property type="entry name" value="DUF2780"/>
    <property type="match status" value="1"/>
</dbReference>
<accession>A0ABN5PIE0</accession>
<evidence type="ECO:0000256" key="1">
    <source>
        <dbReference type="SAM" id="SignalP"/>
    </source>
</evidence>
<dbReference type="EMBL" id="CP032093">
    <property type="protein sequence ID" value="AXY02047.1"/>
    <property type="molecule type" value="Genomic_DNA"/>
</dbReference>
<evidence type="ECO:0000313" key="2">
    <source>
        <dbReference type="EMBL" id="AXY02047.1"/>
    </source>
</evidence>
<dbReference type="InterPro" id="IPR021302">
    <property type="entry name" value="DUF2780_VcgC/VcgE"/>
</dbReference>